<feature type="region of interest" description="Disordered" evidence="7">
    <location>
        <begin position="1"/>
        <end position="51"/>
    </location>
</feature>
<dbReference type="GO" id="GO:0099078">
    <property type="term" value="C:BORC complex"/>
    <property type="evidence" value="ECO:0007669"/>
    <property type="project" value="TreeGrafter"/>
</dbReference>
<reference evidence="8" key="1">
    <citation type="submission" date="2014-07" db="EMBL/GenBank/DDBJ databases">
        <authorList>
            <person name="Martin A.A"/>
            <person name="De Silva N."/>
        </authorList>
    </citation>
    <scope>NUCLEOTIDE SEQUENCE</scope>
</reference>
<reference evidence="9" key="2">
    <citation type="submission" date="2015-08" db="UniProtKB">
        <authorList>
            <consortium name="WormBaseParasite"/>
        </authorList>
    </citation>
    <scope>IDENTIFICATION</scope>
</reference>
<comment type="subcellular location">
    <subcellularLocation>
        <location evidence="1">Lysosome membrane</location>
        <topology evidence="1">Lipid-anchor</topology>
        <orientation evidence="1">Cytoplasmic side</orientation>
    </subcellularLocation>
</comment>
<evidence type="ECO:0000256" key="5">
    <source>
        <dbReference type="ARBA" id="ARBA00023228"/>
    </source>
</evidence>
<dbReference type="CDD" id="cd22789">
    <property type="entry name" value="BORCS5-like"/>
    <property type="match status" value="1"/>
</dbReference>
<dbReference type="GO" id="GO:0032418">
    <property type="term" value="P:lysosome localization"/>
    <property type="evidence" value="ECO:0007669"/>
    <property type="project" value="InterPro"/>
</dbReference>
<dbReference type="PANTHER" id="PTHR31634">
    <property type="entry name" value="BLOC-1-RELATED COMPLEX SUBUNIT 5"/>
    <property type="match status" value="1"/>
</dbReference>
<feature type="compositionally biased region" description="Low complexity" evidence="7">
    <location>
        <begin position="14"/>
        <end position="45"/>
    </location>
</feature>
<evidence type="ECO:0000256" key="6">
    <source>
        <dbReference type="ARBA" id="ARBA00023288"/>
    </source>
</evidence>
<dbReference type="STRING" id="75913.A0A0K0G0R1"/>
<dbReference type="Pfam" id="PF10158">
    <property type="entry name" value="LOH1CR12"/>
    <property type="match status" value="1"/>
</dbReference>
<protein>
    <recommendedName>
        <fullName evidence="3">BLOC-1-related complex subunit 5</fullName>
    </recommendedName>
</protein>
<keyword evidence="8" id="KW-1185">Reference proteome</keyword>
<name>A0A0K0G0R1_STRVS</name>
<evidence type="ECO:0000256" key="3">
    <source>
        <dbReference type="ARBA" id="ARBA00022300"/>
    </source>
</evidence>
<evidence type="ECO:0000256" key="7">
    <source>
        <dbReference type="SAM" id="MobiDB-lite"/>
    </source>
</evidence>
<evidence type="ECO:0000256" key="1">
    <source>
        <dbReference type="ARBA" id="ARBA00004122"/>
    </source>
</evidence>
<dbReference type="Proteomes" id="UP000035680">
    <property type="component" value="Unassembled WGS sequence"/>
</dbReference>
<dbReference type="WBParaSite" id="SVE_1829700.1">
    <property type="protein sequence ID" value="SVE_1829700.1"/>
    <property type="gene ID" value="SVE_1829700"/>
</dbReference>
<sequence>MGNETSSNHGTPNSSMSFFSSRSHSQPPGSSTMITVNTGGNNVTNPENDPDVVRLNEIPKFLPIMKGSIMNASVPQRDIYKQINPKLLYDKFSELHIHLNENARFIQNGQIEVFGKIKKVDNTTRRITNELRLRENKYKKLDSEMLRLHSLQQTIDEIHRTIENLCENLKEINQCLGENHRLPPLDLNKGLKTNDDDGRSYAKVNSTFEHTVVDVVKKKDK</sequence>
<keyword evidence="4" id="KW-0472">Membrane</keyword>
<organism evidence="8 9">
    <name type="scientific">Strongyloides venezuelensis</name>
    <name type="common">Threadworm</name>
    <dbReference type="NCBI Taxonomy" id="75913"/>
    <lineage>
        <taxon>Eukaryota</taxon>
        <taxon>Metazoa</taxon>
        <taxon>Ecdysozoa</taxon>
        <taxon>Nematoda</taxon>
        <taxon>Chromadorea</taxon>
        <taxon>Rhabditida</taxon>
        <taxon>Tylenchina</taxon>
        <taxon>Panagrolaimomorpha</taxon>
        <taxon>Strongyloidoidea</taxon>
        <taxon>Strongyloididae</taxon>
        <taxon>Strongyloides</taxon>
    </lineage>
</organism>
<proteinExistence type="inferred from homology"/>
<dbReference type="GO" id="GO:0098574">
    <property type="term" value="C:cytoplasmic side of lysosomal membrane"/>
    <property type="evidence" value="ECO:0007669"/>
    <property type="project" value="TreeGrafter"/>
</dbReference>
<accession>A0A0K0G0R1</accession>
<evidence type="ECO:0000256" key="4">
    <source>
        <dbReference type="ARBA" id="ARBA00023136"/>
    </source>
</evidence>
<dbReference type="AlphaFoldDB" id="A0A0K0G0R1"/>
<keyword evidence="5" id="KW-0458">Lysosome</keyword>
<dbReference type="GO" id="GO:0030672">
    <property type="term" value="C:synaptic vesicle membrane"/>
    <property type="evidence" value="ECO:0007669"/>
    <property type="project" value="TreeGrafter"/>
</dbReference>
<dbReference type="PANTHER" id="PTHR31634:SF2">
    <property type="entry name" value="BLOC-1-RELATED COMPLEX SUBUNIT 5"/>
    <property type="match status" value="1"/>
</dbReference>
<feature type="compositionally biased region" description="Polar residues" evidence="7">
    <location>
        <begin position="1"/>
        <end position="13"/>
    </location>
</feature>
<dbReference type="GO" id="GO:1903744">
    <property type="term" value="P:positive regulation of anterograde synaptic vesicle transport"/>
    <property type="evidence" value="ECO:0007669"/>
    <property type="project" value="TreeGrafter"/>
</dbReference>
<evidence type="ECO:0000256" key="2">
    <source>
        <dbReference type="ARBA" id="ARBA00010235"/>
    </source>
</evidence>
<keyword evidence="6" id="KW-0449">Lipoprotein</keyword>
<dbReference type="GO" id="GO:0072384">
    <property type="term" value="P:organelle transport along microtubule"/>
    <property type="evidence" value="ECO:0007669"/>
    <property type="project" value="TreeGrafter"/>
</dbReference>
<evidence type="ECO:0000313" key="9">
    <source>
        <dbReference type="WBParaSite" id="SVE_1829700.1"/>
    </source>
</evidence>
<dbReference type="InterPro" id="IPR018780">
    <property type="entry name" value="TBORCS5"/>
</dbReference>
<comment type="similarity">
    <text evidence="2">Belongs to the BORCS5 family.</text>
</comment>
<evidence type="ECO:0000313" key="8">
    <source>
        <dbReference type="Proteomes" id="UP000035680"/>
    </source>
</evidence>